<accession>A0A1Z5RQ37</accession>
<evidence type="ECO:0000313" key="2">
    <source>
        <dbReference type="Proteomes" id="UP000000768"/>
    </source>
</evidence>
<organism evidence="1 2">
    <name type="scientific">Sorghum bicolor</name>
    <name type="common">Sorghum</name>
    <name type="synonym">Sorghum vulgare</name>
    <dbReference type="NCBI Taxonomy" id="4558"/>
    <lineage>
        <taxon>Eukaryota</taxon>
        <taxon>Viridiplantae</taxon>
        <taxon>Streptophyta</taxon>
        <taxon>Embryophyta</taxon>
        <taxon>Tracheophyta</taxon>
        <taxon>Spermatophyta</taxon>
        <taxon>Magnoliopsida</taxon>
        <taxon>Liliopsida</taxon>
        <taxon>Poales</taxon>
        <taxon>Poaceae</taxon>
        <taxon>PACMAD clade</taxon>
        <taxon>Panicoideae</taxon>
        <taxon>Andropogonodae</taxon>
        <taxon>Andropogoneae</taxon>
        <taxon>Sorghinae</taxon>
        <taxon>Sorghum</taxon>
    </lineage>
</organism>
<evidence type="ECO:0000313" key="1">
    <source>
        <dbReference type="EMBL" id="OQU85854.1"/>
    </source>
</evidence>
<reference evidence="1 2" key="1">
    <citation type="journal article" date="2009" name="Nature">
        <title>The Sorghum bicolor genome and the diversification of grasses.</title>
        <authorList>
            <person name="Paterson A.H."/>
            <person name="Bowers J.E."/>
            <person name="Bruggmann R."/>
            <person name="Dubchak I."/>
            <person name="Grimwood J."/>
            <person name="Gundlach H."/>
            <person name="Haberer G."/>
            <person name="Hellsten U."/>
            <person name="Mitros T."/>
            <person name="Poliakov A."/>
            <person name="Schmutz J."/>
            <person name="Spannagl M."/>
            <person name="Tang H."/>
            <person name="Wang X."/>
            <person name="Wicker T."/>
            <person name="Bharti A.K."/>
            <person name="Chapman J."/>
            <person name="Feltus F.A."/>
            <person name="Gowik U."/>
            <person name="Grigoriev I.V."/>
            <person name="Lyons E."/>
            <person name="Maher C.A."/>
            <person name="Martis M."/>
            <person name="Narechania A."/>
            <person name="Otillar R.P."/>
            <person name="Penning B.W."/>
            <person name="Salamov A.A."/>
            <person name="Wang Y."/>
            <person name="Zhang L."/>
            <person name="Carpita N.C."/>
            <person name="Freeling M."/>
            <person name="Gingle A.R."/>
            <person name="Hash C.T."/>
            <person name="Keller B."/>
            <person name="Klein P."/>
            <person name="Kresovich S."/>
            <person name="McCann M.C."/>
            <person name="Ming R."/>
            <person name="Peterson D.G."/>
            <person name="Mehboob-ur-Rahman"/>
            <person name="Ware D."/>
            <person name="Westhoff P."/>
            <person name="Mayer K.F."/>
            <person name="Messing J."/>
            <person name="Rokhsar D.S."/>
        </authorList>
    </citation>
    <scope>NUCLEOTIDE SEQUENCE [LARGE SCALE GENOMIC DNA]</scope>
    <source>
        <strain evidence="2">cv. BTx623</strain>
    </source>
</reference>
<name>A0A1Z5RQ37_SORBI</name>
<sequence length="109" mass="12325">MIGLAGLILNHRDRHGICTSCSSSIPRITRMCSCCSWGGWIRAAFAFLQISGSRQDLCRDCLGLTWTFCLLLKLMSTRLKGKRQHYVYVPRSSSQVEAICISRQVDRLD</sequence>
<reference evidence="2" key="2">
    <citation type="journal article" date="2018" name="Plant J.">
        <title>The Sorghum bicolor reference genome: improved assembly, gene annotations, a transcriptome atlas, and signatures of genome organization.</title>
        <authorList>
            <person name="McCormick R.F."/>
            <person name="Truong S.K."/>
            <person name="Sreedasyam A."/>
            <person name="Jenkins J."/>
            <person name="Shu S."/>
            <person name="Sims D."/>
            <person name="Kennedy M."/>
            <person name="Amirebrahimi M."/>
            <person name="Weers B.D."/>
            <person name="McKinley B."/>
            <person name="Mattison A."/>
            <person name="Morishige D.T."/>
            <person name="Grimwood J."/>
            <person name="Schmutz J."/>
            <person name="Mullet J.E."/>
        </authorList>
    </citation>
    <scope>NUCLEOTIDE SEQUENCE [LARGE SCALE GENOMIC DNA]</scope>
    <source>
        <strain evidence="2">cv. BTx623</strain>
    </source>
</reference>
<dbReference type="EMBL" id="CM000763">
    <property type="protein sequence ID" value="OQU85854.1"/>
    <property type="molecule type" value="Genomic_DNA"/>
</dbReference>
<dbReference type="InParanoid" id="A0A1Z5RQ37"/>
<proteinExistence type="predicted"/>
<keyword evidence="2" id="KW-1185">Reference proteome</keyword>
<dbReference type="AlphaFoldDB" id="A0A1Z5RQ37"/>
<gene>
    <name evidence="1" type="ORF">SORBI_3004G325766</name>
</gene>
<dbReference type="Gramene" id="OQU85854">
    <property type="protein sequence ID" value="OQU85854"/>
    <property type="gene ID" value="SORBI_3004G325766"/>
</dbReference>
<protein>
    <submittedName>
        <fullName evidence="1">Uncharacterized protein</fullName>
    </submittedName>
</protein>
<dbReference type="Proteomes" id="UP000000768">
    <property type="component" value="Chromosome 4"/>
</dbReference>